<feature type="transmembrane region" description="Helical" evidence="1">
    <location>
        <begin position="207"/>
        <end position="230"/>
    </location>
</feature>
<organism evidence="3 4">
    <name type="scientific">Sphaerobolus stellatus (strain SS14)</name>
    <dbReference type="NCBI Taxonomy" id="990650"/>
    <lineage>
        <taxon>Eukaryota</taxon>
        <taxon>Fungi</taxon>
        <taxon>Dikarya</taxon>
        <taxon>Basidiomycota</taxon>
        <taxon>Agaricomycotina</taxon>
        <taxon>Agaricomycetes</taxon>
        <taxon>Phallomycetidae</taxon>
        <taxon>Geastrales</taxon>
        <taxon>Sphaerobolaceae</taxon>
        <taxon>Sphaerobolus</taxon>
    </lineage>
</organism>
<dbReference type="Pfam" id="PF20151">
    <property type="entry name" value="DUF6533"/>
    <property type="match status" value="1"/>
</dbReference>
<keyword evidence="1" id="KW-1133">Transmembrane helix</keyword>
<name>A0A0C9TQN1_SPHS4</name>
<gene>
    <name evidence="3" type="ORF">M422DRAFT_52856</name>
</gene>
<evidence type="ECO:0000256" key="1">
    <source>
        <dbReference type="SAM" id="Phobius"/>
    </source>
</evidence>
<keyword evidence="4" id="KW-1185">Reference proteome</keyword>
<feature type="transmembrane region" description="Helical" evidence="1">
    <location>
        <begin position="115"/>
        <end position="137"/>
    </location>
</feature>
<dbReference type="EMBL" id="KN837227">
    <property type="protein sequence ID" value="KIJ32418.1"/>
    <property type="molecule type" value="Genomic_DNA"/>
</dbReference>
<accession>A0A0C9TQN1</accession>
<reference evidence="3 4" key="1">
    <citation type="submission" date="2014-06" db="EMBL/GenBank/DDBJ databases">
        <title>Evolutionary Origins and Diversification of the Mycorrhizal Mutualists.</title>
        <authorList>
            <consortium name="DOE Joint Genome Institute"/>
            <consortium name="Mycorrhizal Genomics Consortium"/>
            <person name="Kohler A."/>
            <person name="Kuo A."/>
            <person name="Nagy L.G."/>
            <person name="Floudas D."/>
            <person name="Copeland A."/>
            <person name="Barry K.W."/>
            <person name="Cichocki N."/>
            <person name="Veneault-Fourrey C."/>
            <person name="LaButti K."/>
            <person name="Lindquist E.A."/>
            <person name="Lipzen A."/>
            <person name="Lundell T."/>
            <person name="Morin E."/>
            <person name="Murat C."/>
            <person name="Riley R."/>
            <person name="Ohm R."/>
            <person name="Sun H."/>
            <person name="Tunlid A."/>
            <person name="Henrissat B."/>
            <person name="Grigoriev I.V."/>
            <person name="Hibbett D.S."/>
            <person name="Martin F."/>
        </authorList>
    </citation>
    <scope>NUCLEOTIDE SEQUENCE [LARGE SCALE GENOMIC DNA]</scope>
    <source>
        <strain evidence="3 4">SS14</strain>
    </source>
</reference>
<keyword evidence="1" id="KW-0812">Transmembrane</keyword>
<dbReference type="OrthoDB" id="3258294at2759"/>
<dbReference type="Proteomes" id="UP000054279">
    <property type="component" value="Unassembled WGS sequence"/>
</dbReference>
<feature type="transmembrane region" description="Helical" evidence="1">
    <location>
        <begin position="44"/>
        <end position="63"/>
    </location>
</feature>
<feature type="transmembrane region" description="Helical" evidence="1">
    <location>
        <begin position="236"/>
        <end position="259"/>
    </location>
</feature>
<keyword evidence="1" id="KW-0472">Membrane</keyword>
<dbReference type="InterPro" id="IPR045340">
    <property type="entry name" value="DUF6533"/>
</dbReference>
<protein>
    <submittedName>
        <fullName evidence="3">Unplaced genomic scaffold SPHSTscaffold_152, whole genome shotgun sequence</fullName>
    </submittedName>
</protein>
<proteinExistence type="predicted"/>
<dbReference type="AlphaFoldDB" id="A0A0C9TQN1"/>
<evidence type="ECO:0000313" key="4">
    <source>
        <dbReference type="Proteomes" id="UP000054279"/>
    </source>
</evidence>
<feature type="domain" description="DUF6533" evidence="2">
    <location>
        <begin position="13"/>
        <end position="50"/>
    </location>
</feature>
<sequence length="316" mass="36411">MSLEIDNEKLFSATLAFRIYDYFTENTKVEYIWRKRWSFGKINFLFNRYLRLSALSFSVLVWSTSILKPEICEAYYNYATGLLNIFAYSVAQDLLPISLTETQLYAMYDCNTNVAFLTGSLFVVEMMATILLCFTRISKASNLNPELPTSLQCARRFRSHSLQHTLSGVPLIVFESLLIGMTLLRAYTLYEDGTRQPFLRLVIRDSFLLKPSTTLTSLGFFPIITTHFSIFTFGPIYNQSFALGWLFAVPCVVGSRLLLHMHVQAFGRYGTLPELQTHGEIHRLYIVNGEYISSPSRRMSEMHLAPPKSWECLFEY</sequence>
<evidence type="ECO:0000259" key="2">
    <source>
        <dbReference type="Pfam" id="PF20151"/>
    </source>
</evidence>
<evidence type="ECO:0000313" key="3">
    <source>
        <dbReference type="EMBL" id="KIJ32418.1"/>
    </source>
</evidence>
<feature type="transmembrane region" description="Helical" evidence="1">
    <location>
        <begin position="168"/>
        <end position="187"/>
    </location>
</feature>
<dbReference type="HOGENOM" id="CLU_035509_15_2_1"/>